<evidence type="ECO:0000256" key="4">
    <source>
        <dbReference type="SAM" id="MobiDB-lite"/>
    </source>
</evidence>
<dbReference type="RefSeq" id="WP_185054005.1">
    <property type="nucleotide sequence ID" value="NZ_MOCA01000005.1"/>
</dbReference>
<dbReference type="SMART" id="SM00364">
    <property type="entry name" value="LRR_BAC"/>
    <property type="match status" value="4"/>
</dbReference>
<dbReference type="EMBL" id="MOCA01000005">
    <property type="protein sequence ID" value="ROO00047.1"/>
    <property type="molecule type" value="Genomic_DNA"/>
</dbReference>
<dbReference type="SUPFAM" id="SSF52058">
    <property type="entry name" value="L domain-like"/>
    <property type="match status" value="4"/>
</dbReference>
<feature type="coiled-coil region" evidence="3">
    <location>
        <begin position="1690"/>
        <end position="1717"/>
    </location>
</feature>
<gene>
    <name evidence="6" type="ORF">BK674_13445</name>
</gene>
<dbReference type="Gene3D" id="3.80.10.10">
    <property type="entry name" value="Ribonuclease Inhibitor"/>
    <property type="match status" value="5"/>
</dbReference>
<dbReference type="PROSITE" id="PS51450">
    <property type="entry name" value="LRR"/>
    <property type="match status" value="2"/>
</dbReference>
<keyword evidence="2" id="KW-0677">Repeat</keyword>
<proteinExistence type="predicted"/>
<reference evidence="6 7" key="1">
    <citation type="submission" date="2016-10" db="EMBL/GenBank/DDBJ databases">
        <title>Comparative genome analysis of multiple Pseudomonas spp. focuses on biocontrol and plant growth promoting traits.</title>
        <authorList>
            <person name="Tao X.-Y."/>
            <person name="Taylor C.G."/>
        </authorList>
    </citation>
    <scope>NUCLEOTIDE SEQUENCE [LARGE SCALE GENOMIC DNA]</scope>
    <source>
        <strain evidence="6 7">36B3</strain>
    </source>
</reference>
<dbReference type="SMART" id="SM00369">
    <property type="entry name" value="LRR_TYP"/>
    <property type="match status" value="9"/>
</dbReference>
<dbReference type="PANTHER" id="PTHR48051">
    <property type="match status" value="1"/>
</dbReference>
<dbReference type="Proteomes" id="UP000284207">
    <property type="component" value="Unassembled WGS sequence"/>
</dbReference>
<dbReference type="GO" id="GO:0005737">
    <property type="term" value="C:cytoplasm"/>
    <property type="evidence" value="ECO:0007669"/>
    <property type="project" value="TreeGrafter"/>
</dbReference>
<organism evidence="6 7">
    <name type="scientific">Pseudomonas moraviensis</name>
    <dbReference type="NCBI Taxonomy" id="321662"/>
    <lineage>
        <taxon>Bacteria</taxon>
        <taxon>Pseudomonadati</taxon>
        <taxon>Pseudomonadota</taxon>
        <taxon>Gammaproteobacteria</taxon>
        <taxon>Pseudomonadales</taxon>
        <taxon>Pseudomonadaceae</taxon>
        <taxon>Pseudomonas</taxon>
    </lineage>
</organism>
<feature type="region of interest" description="Disordered" evidence="4">
    <location>
        <begin position="1"/>
        <end position="26"/>
    </location>
</feature>
<evidence type="ECO:0000259" key="5">
    <source>
        <dbReference type="Pfam" id="PF20178"/>
    </source>
</evidence>
<dbReference type="PANTHER" id="PTHR48051:SF46">
    <property type="entry name" value="LEUCINE RICH REPEAT-CONTAINING DOMAIN PROTEIN"/>
    <property type="match status" value="1"/>
</dbReference>
<dbReference type="InterPro" id="IPR050216">
    <property type="entry name" value="LRR_domain-containing"/>
</dbReference>
<dbReference type="InterPro" id="IPR001611">
    <property type="entry name" value="Leu-rich_rpt"/>
</dbReference>
<dbReference type="InterPro" id="IPR032675">
    <property type="entry name" value="LRR_dom_sf"/>
</dbReference>
<evidence type="ECO:0000256" key="3">
    <source>
        <dbReference type="SAM" id="Coils"/>
    </source>
</evidence>
<name>A0A423NP57_9PSED</name>
<keyword evidence="1" id="KW-0433">Leucine-rich repeat</keyword>
<sequence>MHLSDRHSPTTSSKTPDPQHPDEHYQPLKNAIPQWLGNTSASRRQALKNSTAQMPETLRLAATEQHAVLKDLTATSITAHSQVDKSLEHLQDAAAFAEPLLKAELKKCFDLDLDVRGTFVRLYIPVTTPWFAISTGARVWTVSLLDAALHNFEDRETHENAFEAASTYTTAPSPGGQFEPLPQIKARLSIAAFTQLCRRLDIGAQYKASLENNLGYSDPMVATVLRGKLDASEKAAMKAALQWARMNRDVSENHFRLVDAMLDGMTGIYINGAPVLRHDMTMLCAPLTGIVVFAADLYVTRDAARVVAYVPNDPEHPFKEYASPAEMLVELTRQLRSTEYQQFFSRFVNHEQRGYFFSTLNSRLSEIKWHPHEPGSALPAWREAPVERPDLQSALVPFYDDLWQHLHQAKLNKVFNDARVIAVPTAWVDQRARWAFWDSVVNILSSIVQTAALIVAPFVPVLGEAMMAYMAYQMLDETFEGIVEWAQGRNTEAIGHLMDTVDSMIQLGLFAVGGAIGAAEFRKVLPTEVVAFIDRFKPVKLAKGETRYWQPDLERYRHPLRPPADSQPDGLGLHAHQDKQLLPLDDAHFSVKPDEMPGQYRIEHPTRPDAYQPVVRHNGEGAWHTELEQPLEWDGETALRRIGPSVESFSPAERETILQVSGASEDVLRKMHVNQEKVPPLLADSIQRFRIDQQLQRFIDQLDSEASEDFLRADPVTQLQLLADHGRWPSNRRLRLIDRQGELLWQSSADESLPLTELQQDRLVSGDLLKSLLAVLDEAQIKALLAEPFALTPSLDVRSQTLRKQLVGLAKTHRNTLFESRYQALQPIDDPLAQPLQAQAPDLPVSITRELLDTATGGELLQLDQGQVPPRQQELLQLARQEVRVARAYEGLQLGSVSNPDSDALALHSLKLLPGWSGDVRIEIRDGRYDGPVLDSIGREDAPEQKVLVRTDDGRYQPYDERGQALHSLSDFYSGLLHALPDSERQSLDLRIDEGQALKAAIRERTLERNELREVLAEHPVTPPKTDTLRLVGAEGYPRLSRAITLEDAPRRTLEADIRVLYPRMSDRRIQHLARSMRASPSGARAELVRLQDDYLQLQHELQVWANDPPARHPETGSVLTAIERRADIRNRRLLWEQLLQGWRRENVVGIDPQGAASGHALLLTHGILGDLPVLSADFSHITLLAIDGNATTGSLDSFLHSFTQLQSLDARNLNLPSLPQALGSMPALRELRLRNCRVSLTTTTQSVLASLPQLTLLDLHGNSLGLPPDLHAMPSLRYVNLSNTGLYAVPDDVLDHPRLISAQFDGNRITRIPDGFFNLASSLSDGYTFADNPLSTASRERVKSFYSHTGKHFGVRPKSQDLRRTINLFPNLDAEQATQVLYRLPGTWADARAQLSRWETELSQMNVELDQWIAQASIAPPESGTSTTFEEDPREINARRSFARQLKLFWRSRTAFGRADELRANAEFSGTMPVLSANFDHVSRLNLIGNRNLSAIAPFLERFPNLTTLRLDGFDLDTTTLAGVSLPGLSELELKNCGVILTAENQAALVSLNNLRRLDLSDNPLGTFPDLNLLPELRYIDLSNSGLSVVPDGLASHPNQPIAVLTGNRITDLPDALFDIPATRSDGIYLSDNPLSAAARDKIKAYYRLYQNDFEVPADGQDIALARQLFPDLDQQQASDMIYDLPGTLADSRIQLDQWHAELEQMQLDLAQWTEQITATHPVTGQLLSAAELQAQTTARTAFKQALEALWRQRSSETAARSGLFSADLKFFGDMPRLTADFSHVESLKLSGNAAISNIGTFVEQFPNLQALELRAVALKEIPAFVAGLRTLKELRLRHCAVTLTRAGQDVLDSLPTLKLVDLSDNPLAMAPDLRGMQALGDIFLMNTGLTALPEGIIDHPTLQSAYLNDNHMTELPEVLFTASPQRADGIHLTGNPLSLDARERIKAYHAVHGRNFRVRPATADITLARRLFPLLDDAAASDMIYRLPGTLQAGTAQLIRWEAEIARMISDLNTWREQVPVSNPATGQPWTAEARAAQLVARQQFGERLEELWRGRRTRDLALRLDRFETEAKFAGELPQLSADFSHITHLQIAGDGGSGVPDGFLTSFSGLNGLELKGCNLGRMPQALESMRSLETLMLSRCEITLDAAGQATLSTLVRLKALDLFGNPLRATPDVSALTDLRFLDLIRTGIDAVPAGLEQLPQLGAALLNDNNITELPSDLVPYTGNGVDIGANPLSAASRERIKATFQITGDNLGVWGESADLSLIQSLYPSLTAFEANDLLYRLPGTLADGRVELMRRQTEITRLLTRLDTWSNETAHDPVLRTPLKGEAARRESARRKRFKENLEARLRRYPKSPGDNAFVCDLSFTGELPPLAGRFDYIEQLGLTSTAASPPDVNRLVELFPKLRGVDIRNYPLREIPPAILGLDSLANLSLPDCRITLPRQTADAIAGMKNLLSLDLGDNPLGNVPDLSRLVNLRVLRLNNIGLSETPKGLFDLPGLESVNLADNVISELPSQFPSSPGEVATHYNFSGNPLNPQSQLRLETYNAARQMRLFEEQASQIDLNPPLDGSDESEISIGVEFNRNN</sequence>
<evidence type="ECO:0000256" key="1">
    <source>
        <dbReference type="ARBA" id="ARBA00022614"/>
    </source>
</evidence>
<dbReference type="Pfam" id="PF20178">
    <property type="entry name" value="ToxA_N"/>
    <property type="match status" value="1"/>
</dbReference>
<protein>
    <recommendedName>
        <fullName evidence="5">Dermonecrotic toxin N-terminal domain-containing protein</fullName>
    </recommendedName>
</protein>
<keyword evidence="3" id="KW-0175">Coiled coil</keyword>
<accession>A0A423NP57</accession>
<comment type="caution">
    <text evidence="6">The sequence shown here is derived from an EMBL/GenBank/DDBJ whole genome shotgun (WGS) entry which is preliminary data.</text>
</comment>
<feature type="domain" description="Dermonecrotic toxin N-terminal" evidence="5">
    <location>
        <begin position="88"/>
        <end position="350"/>
    </location>
</feature>
<evidence type="ECO:0000313" key="7">
    <source>
        <dbReference type="Proteomes" id="UP000284207"/>
    </source>
</evidence>
<evidence type="ECO:0000256" key="2">
    <source>
        <dbReference type="ARBA" id="ARBA00022737"/>
    </source>
</evidence>
<feature type="compositionally biased region" description="Basic and acidic residues" evidence="4">
    <location>
        <begin position="17"/>
        <end position="26"/>
    </location>
</feature>
<dbReference type="InterPro" id="IPR046673">
    <property type="entry name" value="ToxA_N"/>
</dbReference>
<feature type="region of interest" description="Disordered" evidence="4">
    <location>
        <begin position="2567"/>
        <end position="2592"/>
    </location>
</feature>
<dbReference type="InterPro" id="IPR003591">
    <property type="entry name" value="Leu-rich_rpt_typical-subtyp"/>
</dbReference>
<evidence type="ECO:0000313" key="6">
    <source>
        <dbReference type="EMBL" id="ROO00047.1"/>
    </source>
</evidence>